<dbReference type="Gene3D" id="3.30.2310.20">
    <property type="entry name" value="RelE-like"/>
    <property type="match status" value="1"/>
</dbReference>
<gene>
    <name evidence="3" type="ORF">ACD_80C00089G0010</name>
</gene>
<dbReference type="AlphaFoldDB" id="K1XJB2"/>
<dbReference type="InterPro" id="IPR007712">
    <property type="entry name" value="RelE/ParE_toxin"/>
</dbReference>
<evidence type="ECO:0008006" key="4">
    <source>
        <dbReference type="Google" id="ProtNLM"/>
    </source>
</evidence>
<reference evidence="3" key="1">
    <citation type="journal article" date="2012" name="Science">
        <title>Fermentation, hydrogen, and sulfur metabolism in multiple uncultivated bacterial phyla.</title>
        <authorList>
            <person name="Wrighton K.C."/>
            <person name="Thomas B.C."/>
            <person name="Sharon I."/>
            <person name="Miller C.S."/>
            <person name="Castelle C.J."/>
            <person name="VerBerkmoes N.C."/>
            <person name="Wilkins M.J."/>
            <person name="Hettich R.L."/>
            <person name="Lipton M.S."/>
            <person name="Williams K.H."/>
            <person name="Long P.E."/>
            <person name="Banfield J.F."/>
        </authorList>
    </citation>
    <scope>NUCLEOTIDE SEQUENCE [LARGE SCALE GENOMIC DNA]</scope>
</reference>
<dbReference type="Pfam" id="PF05016">
    <property type="entry name" value="ParE_toxin"/>
    <property type="match status" value="1"/>
</dbReference>
<accession>K1XJB2</accession>
<proteinExistence type="inferred from homology"/>
<dbReference type="SUPFAM" id="SSF143011">
    <property type="entry name" value="RelE-like"/>
    <property type="match status" value="1"/>
</dbReference>
<comment type="caution">
    <text evidence="3">The sequence shown here is derived from an EMBL/GenBank/DDBJ whole genome shotgun (WGS) entry which is preliminary data.</text>
</comment>
<keyword evidence="2" id="KW-1277">Toxin-antitoxin system</keyword>
<evidence type="ECO:0000256" key="2">
    <source>
        <dbReference type="ARBA" id="ARBA00022649"/>
    </source>
</evidence>
<name>K1XJB2_9BACT</name>
<dbReference type="PANTHER" id="PTHR33755">
    <property type="entry name" value="TOXIN PARE1-RELATED"/>
    <property type="match status" value="1"/>
</dbReference>
<dbReference type="InterPro" id="IPR051803">
    <property type="entry name" value="TA_system_RelE-like_toxin"/>
</dbReference>
<sequence length="91" mass="10974">MHNIFYTPQAQKDLADIRDFIEKNDPEIAIKVIETIFFYINNLSLFPHIGKQSNSQLWCREIIEPTFRYRIIYEYDGTHVRVVAIFKYKNM</sequence>
<dbReference type="PANTHER" id="PTHR33755:SF5">
    <property type="entry name" value="TYPE II TOXIN-ANTITOXIN SYSTEM RELE_PARE FAMILY TOXIN"/>
    <property type="match status" value="1"/>
</dbReference>
<dbReference type="InterPro" id="IPR035093">
    <property type="entry name" value="RelE/ParE_toxin_dom_sf"/>
</dbReference>
<evidence type="ECO:0000256" key="1">
    <source>
        <dbReference type="ARBA" id="ARBA00006226"/>
    </source>
</evidence>
<organism evidence="3">
    <name type="scientific">uncultured bacterium</name>
    <name type="common">gcode 4</name>
    <dbReference type="NCBI Taxonomy" id="1234023"/>
    <lineage>
        <taxon>Bacteria</taxon>
        <taxon>environmental samples</taxon>
    </lineage>
</organism>
<protein>
    <recommendedName>
        <fullName evidence="4">Plasmid stabilization system</fullName>
    </recommendedName>
</protein>
<comment type="similarity">
    <text evidence="1">Belongs to the RelE toxin family.</text>
</comment>
<evidence type="ECO:0000313" key="3">
    <source>
        <dbReference type="EMBL" id="EKD25287.1"/>
    </source>
</evidence>
<dbReference type="EMBL" id="AMFJ01036096">
    <property type="protein sequence ID" value="EKD25287.1"/>
    <property type="molecule type" value="Genomic_DNA"/>
</dbReference>